<dbReference type="AlphaFoldDB" id="A0A2W5UQ65"/>
<organism evidence="2 3">
    <name type="scientific">Archangium gephyra</name>
    <dbReference type="NCBI Taxonomy" id="48"/>
    <lineage>
        <taxon>Bacteria</taxon>
        <taxon>Pseudomonadati</taxon>
        <taxon>Myxococcota</taxon>
        <taxon>Myxococcia</taxon>
        <taxon>Myxococcales</taxon>
        <taxon>Cystobacterineae</taxon>
        <taxon>Archangiaceae</taxon>
        <taxon>Archangium</taxon>
    </lineage>
</organism>
<sequence length="112" mass="12442">MTTRRQTIRRSIRLPLSLGRRLPALSADVSRGGFQAELPQVFLPGSKVHGFFLVGDAEVAFRGTVQWAEAGNPQLSIYSRIGVSFDALPEKLDGLLKVQDRRPKKLKARAKK</sequence>
<dbReference type="GO" id="GO:0035438">
    <property type="term" value="F:cyclic-di-GMP binding"/>
    <property type="evidence" value="ECO:0007669"/>
    <property type="project" value="InterPro"/>
</dbReference>
<protein>
    <recommendedName>
        <fullName evidence="1">PilZ domain-containing protein</fullName>
    </recommendedName>
</protein>
<name>A0A2W5UQ65_9BACT</name>
<accession>A0A2W5UQ65</accession>
<dbReference type="Proteomes" id="UP000249061">
    <property type="component" value="Unassembled WGS sequence"/>
</dbReference>
<comment type="caution">
    <text evidence="2">The sequence shown here is derived from an EMBL/GenBank/DDBJ whole genome shotgun (WGS) entry which is preliminary data.</text>
</comment>
<reference evidence="2 3" key="1">
    <citation type="submission" date="2017-08" db="EMBL/GenBank/DDBJ databases">
        <title>Infants hospitalized years apart are colonized by the same room-sourced microbial strains.</title>
        <authorList>
            <person name="Brooks B."/>
            <person name="Olm M.R."/>
            <person name="Firek B.A."/>
            <person name="Baker R."/>
            <person name="Thomas B.C."/>
            <person name="Morowitz M.J."/>
            <person name="Banfield J.F."/>
        </authorList>
    </citation>
    <scope>NUCLEOTIDE SEQUENCE [LARGE SCALE GENOMIC DNA]</scope>
    <source>
        <strain evidence="2">S2_003_000_R2_14</strain>
    </source>
</reference>
<dbReference type="Pfam" id="PF07238">
    <property type="entry name" value="PilZ"/>
    <property type="match status" value="1"/>
</dbReference>
<evidence type="ECO:0000259" key="1">
    <source>
        <dbReference type="Pfam" id="PF07238"/>
    </source>
</evidence>
<feature type="domain" description="PilZ" evidence="1">
    <location>
        <begin position="10"/>
        <end position="92"/>
    </location>
</feature>
<gene>
    <name evidence="2" type="ORF">DI536_32335</name>
</gene>
<dbReference type="InterPro" id="IPR009875">
    <property type="entry name" value="PilZ_domain"/>
</dbReference>
<proteinExistence type="predicted"/>
<dbReference type="EMBL" id="QFQP01000045">
    <property type="protein sequence ID" value="PZR05364.1"/>
    <property type="molecule type" value="Genomic_DNA"/>
</dbReference>
<evidence type="ECO:0000313" key="3">
    <source>
        <dbReference type="Proteomes" id="UP000249061"/>
    </source>
</evidence>
<evidence type="ECO:0000313" key="2">
    <source>
        <dbReference type="EMBL" id="PZR05364.1"/>
    </source>
</evidence>